<gene>
    <name evidence="1" type="ORF">CARUB_v10027833mg</name>
</gene>
<dbReference type="eggNOG" id="ENOG502QS1T">
    <property type="taxonomic scope" value="Eukaryota"/>
</dbReference>
<evidence type="ECO:0000313" key="2">
    <source>
        <dbReference type="Proteomes" id="UP000029121"/>
    </source>
</evidence>
<evidence type="ECO:0000313" key="1">
    <source>
        <dbReference type="EMBL" id="EOA14583.1"/>
    </source>
</evidence>
<dbReference type="STRING" id="81985.R0GTV1"/>
<dbReference type="EMBL" id="KB870812">
    <property type="protein sequence ID" value="EOA14583.1"/>
    <property type="molecule type" value="Genomic_DNA"/>
</dbReference>
<organism evidence="1 2">
    <name type="scientific">Capsella rubella</name>
    <dbReference type="NCBI Taxonomy" id="81985"/>
    <lineage>
        <taxon>Eukaryota</taxon>
        <taxon>Viridiplantae</taxon>
        <taxon>Streptophyta</taxon>
        <taxon>Embryophyta</taxon>
        <taxon>Tracheophyta</taxon>
        <taxon>Spermatophyta</taxon>
        <taxon>Magnoliopsida</taxon>
        <taxon>eudicotyledons</taxon>
        <taxon>Gunneridae</taxon>
        <taxon>Pentapetalae</taxon>
        <taxon>rosids</taxon>
        <taxon>malvids</taxon>
        <taxon>Brassicales</taxon>
        <taxon>Brassicaceae</taxon>
        <taxon>Camelineae</taxon>
        <taxon>Capsella</taxon>
    </lineage>
</organism>
<name>R0GTV1_9BRAS</name>
<keyword evidence="2" id="KW-1185">Reference proteome</keyword>
<protein>
    <submittedName>
        <fullName evidence="1">Uncharacterized protein</fullName>
    </submittedName>
</protein>
<dbReference type="Proteomes" id="UP000029121">
    <property type="component" value="Unassembled WGS sequence"/>
</dbReference>
<proteinExistence type="predicted"/>
<dbReference type="PANTHER" id="PTHR14449">
    <property type="entry name" value="FANCONI ANEMIA GROUP F PROTEIN FANCF"/>
    <property type="match status" value="1"/>
</dbReference>
<accession>R0GTV1</accession>
<dbReference type="AlphaFoldDB" id="R0GTV1"/>
<reference evidence="2" key="1">
    <citation type="journal article" date="2013" name="Nat. Genet.">
        <title>The Capsella rubella genome and the genomic consequences of rapid mating system evolution.</title>
        <authorList>
            <person name="Slotte T."/>
            <person name="Hazzouri K.M."/>
            <person name="Agren J.A."/>
            <person name="Koenig D."/>
            <person name="Maumus F."/>
            <person name="Guo Y.L."/>
            <person name="Steige K."/>
            <person name="Platts A.E."/>
            <person name="Escobar J.S."/>
            <person name="Newman L.K."/>
            <person name="Wang W."/>
            <person name="Mandakova T."/>
            <person name="Vello E."/>
            <person name="Smith L.M."/>
            <person name="Henz S.R."/>
            <person name="Steffen J."/>
            <person name="Takuno S."/>
            <person name="Brandvain Y."/>
            <person name="Coop G."/>
            <person name="Andolfatto P."/>
            <person name="Hu T.T."/>
            <person name="Blanchette M."/>
            <person name="Clark R.M."/>
            <person name="Quesneville H."/>
            <person name="Nordborg M."/>
            <person name="Gaut B.S."/>
            <person name="Lysak M.A."/>
            <person name="Jenkins J."/>
            <person name="Grimwood J."/>
            <person name="Chapman J."/>
            <person name="Prochnik S."/>
            <person name="Shu S."/>
            <person name="Rokhsar D."/>
            <person name="Schmutz J."/>
            <person name="Weigel D."/>
            <person name="Wright S.I."/>
        </authorList>
    </citation>
    <scope>NUCLEOTIDE SEQUENCE [LARGE SCALE GENOMIC DNA]</scope>
    <source>
        <strain evidence="2">cv. Monte Gargano</strain>
    </source>
</reference>
<dbReference type="InterPro" id="IPR035428">
    <property type="entry name" value="FANCF"/>
</dbReference>
<sequence>MVWNYPEISKEDFMKLLKGGINSSDMFGESMRELDEAILEMKANPLFPKGLEGLSSDTLLKGREFVLEHLMNVSTLKDKQLQAILVAAVESGDGITDIVDGMLCKRQAVVSCVSALETGLKILYNNIERREPLQREDKDTTLLGSGQQPIELLTWNIWQSKGVSYFLSKRTLRLVSGASLIFSAPKAQWAEVLRRLRVSAENDDDILIEKIELLLLGCVTSRWTHLIEGLMSASYKSVTVSEQYEELCKLLLQRSKSLKQNEIALNSKVEEILEYLTEILENRFYHLWKLPSALIAAAIPSWSPLFGLYFGEIEKQLKLDHSTTRCCSCEKDLNEHKNCELVERVWCLYVFHICGCH</sequence>
<dbReference type="PANTHER" id="PTHR14449:SF2">
    <property type="entry name" value="FANCONI ANEMIA GROUP F PROTEIN"/>
    <property type="match status" value="1"/>
</dbReference>
<dbReference type="GO" id="GO:0043240">
    <property type="term" value="C:Fanconi anaemia nuclear complex"/>
    <property type="evidence" value="ECO:0007669"/>
    <property type="project" value="InterPro"/>
</dbReference>
<dbReference type="GO" id="GO:0036297">
    <property type="term" value="P:interstrand cross-link repair"/>
    <property type="evidence" value="ECO:0007669"/>
    <property type="project" value="InterPro"/>
</dbReference>